<dbReference type="EMBL" id="UINC01193120">
    <property type="protein sequence ID" value="SVE08570.1"/>
    <property type="molecule type" value="Genomic_DNA"/>
</dbReference>
<reference evidence="1" key="1">
    <citation type="submission" date="2018-05" db="EMBL/GenBank/DDBJ databases">
        <authorList>
            <person name="Lanie J.A."/>
            <person name="Ng W.-L."/>
            <person name="Kazmierczak K.M."/>
            <person name="Andrzejewski T.M."/>
            <person name="Davidsen T.M."/>
            <person name="Wayne K.J."/>
            <person name="Tettelin H."/>
            <person name="Glass J.I."/>
            <person name="Rusch D."/>
            <person name="Podicherti R."/>
            <person name="Tsui H.-C.T."/>
            <person name="Winkler M.E."/>
        </authorList>
    </citation>
    <scope>NUCLEOTIDE SEQUENCE</scope>
</reference>
<dbReference type="Pfam" id="PF05721">
    <property type="entry name" value="PhyH"/>
    <property type="match status" value="1"/>
</dbReference>
<dbReference type="SUPFAM" id="SSF51197">
    <property type="entry name" value="Clavaminate synthase-like"/>
    <property type="match status" value="1"/>
</dbReference>
<protein>
    <recommendedName>
        <fullName evidence="2">Phytanoyl-CoA dioxygenase</fullName>
    </recommendedName>
</protein>
<feature type="non-terminal residue" evidence="1">
    <location>
        <position position="214"/>
    </location>
</feature>
<dbReference type="InterPro" id="IPR008775">
    <property type="entry name" value="Phytyl_CoA_dOase-like"/>
</dbReference>
<proteinExistence type="predicted"/>
<evidence type="ECO:0000313" key="1">
    <source>
        <dbReference type="EMBL" id="SVE08570.1"/>
    </source>
</evidence>
<dbReference type="PANTHER" id="PTHR37563">
    <property type="entry name" value="PHYTANOYL-COA DIOXYGENASE FAMILY PROTEIN (AFU_ORTHOLOGUE AFUA_2G03330)"/>
    <property type="match status" value="1"/>
</dbReference>
<evidence type="ECO:0008006" key="2">
    <source>
        <dbReference type="Google" id="ProtNLM"/>
    </source>
</evidence>
<name>A0A383ALX4_9ZZZZ</name>
<dbReference type="PANTHER" id="PTHR37563:SF2">
    <property type="entry name" value="PHYTANOYL-COA DIOXYGENASE FAMILY PROTEIN (AFU_ORTHOLOGUE AFUA_2G03330)"/>
    <property type="match status" value="1"/>
</dbReference>
<gene>
    <name evidence="1" type="ORF">METZ01_LOCUS461424</name>
</gene>
<organism evidence="1">
    <name type="scientific">marine metagenome</name>
    <dbReference type="NCBI Taxonomy" id="408172"/>
    <lineage>
        <taxon>unclassified sequences</taxon>
        <taxon>metagenomes</taxon>
        <taxon>ecological metagenomes</taxon>
    </lineage>
</organism>
<sequence>MIELELSGDEHAAGKLRPEHLQQAVNAIREDGFVVLHRAIDPDHIALLRERMLADVEEILTLDDVPYQFRDGHLQQDPPPVPPYLFRDVLVNELVVDVTRAVLGEGLKNAFYSGNTCLPNPHQQPLHVDSGQLWPNLDEATPAYSVVVNVPIVDATPENGSTELWPGTHLDTTRSINDGDIKLSPEVEACRRAESHPLQPTVPSGSVLIRDMRL</sequence>
<dbReference type="Gene3D" id="2.60.120.620">
    <property type="entry name" value="q2cbj1_9rhob like domain"/>
    <property type="match status" value="1"/>
</dbReference>
<dbReference type="AlphaFoldDB" id="A0A383ALX4"/>
<accession>A0A383ALX4</accession>
<dbReference type="InterPro" id="IPR051961">
    <property type="entry name" value="Fungal_Metabolite_Diox"/>
</dbReference>